<dbReference type="PROSITE" id="PS51162">
    <property type="entry name" value="THYROGLOBULIN_1_2"/>
    <property type="match status" value="2"/>
</dbReference>
<feature type="disulfide bond" evidence="5">
    <location>
        <begin position="120"/>
        <end position="127"/>
    </location>
</feature>
<keyword evidence="8" id="KW-0800">Toxin</keyword>
<evidence type="ECO:0000259" key="7">
    <source>
        <dbReference type="PROSITE" id="PS51162"/>
    </source>
</evidence>
<dbReference type="GO" id="GO:0005615">
    <property type="term" value="C:extracellular space"/>
    <property type="evidence" value="ECO:0007669"/>
    <property type="project" value="TreeGrafter"/>
</dbReference>
<dbReference type="Proteomes" id="UP000288716">
    <property type="component" value="Unassembled WGS sequence"/>
</dbReference>
<sequence length="148" mass="16278">MNYLATLVVFCFIGVAFCGETKTACQEHRERELKSTVLAKLVPECDENGDYKPIACYNESVGGKRFCTCFTKNGDIAKSPSQNVKKCECYVSQHEATNPPRIGAFKPACEADGTYSKKQCHGSTGMCWCSHPDGNKKTEPTRGTLTCE</sequence>
<feature type="domain" description="Thyroglobulin type-1" evidence="7">
    <location>
        <begin position="22"/>
        <end position="74"/>
    </location>
</feature>
<reference evidence="8 9" key="1">
    <citation type="journal article" date="2018" name="Gigascience">
        <title>Genomes of trombidid mites reveal novel predicted allergens and laterally-transferred genes associated with secondary metabolism.</title>
        <authorList>
            <person name="Dong X."/>
            <person name="Chaisiri K."/>
            <person name="Xia D."/>
            <person name="Armstrong S.D."/>
            <person name="Fang Y."/>
            <person name="Donnelly M.J."/>
            <person name="Kadowaki T."/>
            <person name="McGarry J.W."/>
            <person name="Darby A.C."/>
            <person name="Makepeace B.L."/>
        </authorList>
    </citation>
    <scope>NUCLEOTIDE SEQUENCE [LARGE SCALE GENOMIC DNA]</scope>
    <source>
        <strain evidence="8">UoL-UT</strain>
    </source>
</reference>
<dbReference type="CDD" id="cd00191">
    <property type="entry name" value="TY"/>
    <property type="match status" value="1"/>
</dbReference>
<keyword evidence="4 5" id="KW-1015">Disulfide bond</keyword>
<dbReference type="SMART" id="SM00211">
    <property type="entry name" value="TY"/>
    <property type="match status" value="2"/>
</dbReference>
<dbReference type="EMBL" id="NCKV01001168">
    <property type="protein sequence ID" value="RWS28883.1"/>
    <property type="molecule type" value="Genomic_DNA"/>
</dbReference>
<keyword evidence="3" id="KW-0677">Repeat</keyword>
<evidence type="ECO:0000256" key="4">
    <source>
        <dbReference type="ARBA" id="ARBA00023157"/>
    </source>
</evidence>
<dbReference type="Pfam" id="PF00086">
    <property type="entry name" value="Thyroglobulin_1"/>
    <property type="match status" value="2"/>
</dbReference>
<evidence type="ECO:0000256" key="3">
    <source>
        <dbReference type="ARBA" id="ARBA00022737"/>
    </source>
</evidence>
<comment type="caution">
    <text evidence="8">The sequence shown here is derived from an EMBL/GenBank/DDBJ whole genome shotgun (WGS) entry which is preliminary data.</text>
</comment>
<dbReference type="OrthoDB" id="6425141at2759"/>
<dbReference type="GO" id="GO:0005604">
    <property type="term" value="C:basement membrane"/>
    <property type="evidence" value="ECO:0007669"/>
    <property type="project" value="TreeGrafter"/>
</dbReference>
<keyword evidence="2" id="KW-0964">Secreted</keyword>
<evidence type="ECO:0000256" key="6">
    <source>
        <dbReference type="SAM" id="SignalP"/>
    </source>
</evidence>
<feature type="chain" id="PRO_5019418019" evidence="6">
    <location>
        <begin position="19"/>
        <end position="148"/>
    </location>
</feature>
<gene>
    <name evidence="8" type="ORF">B4U80_12766</name>
</gene>
<dbReference type="PANTHER" id="PTHR12352:SF3">
    <property type="entry name" value="NIDOGEN-2"/>
    <property type="match status" value="1"/>
</dbReference>
<proteinExistence type="predicted"/>
<evidence type="ECO:0000256" key="1">
    <source>
        <dbReference type="ARBA" id="ARBA00004613"/>
    </source>
</evidence>
<keyword evidence="9" id="KW-1185">Reference proteome</keyword>
<name>A0A443SN22_9ACAR</name>
<dbReference type="PANTHER" id="PTHR12352">
    <property type="entry name" value="SECRETED MODULAR CALCIUM-BINDING PROTEIN"/>
    <property type="match status" value="1"/>
</dbReference>
<dbReference type="InterPro" id="IPR000716">
    <property type="entry name" value="Thyroglobulin_1"/>
</dbReference>
<dbReference type="InterPro" id="IPR051950">
    <property type="entry name" value="Dev_reg/Prot_inhib"/>
</dbReference>
<keyword evidence="6" id="KW-0732">Signal</keyword>
<dbReference type="InterPro" id="IPR036857">
    <property type="entry name" value="Thyroglobulin_1_sf"/>
</dbReference>
<dbReference type="SUPFAM" id="SSF57610">
    <property type="entry name" value="Thyroglobulin type-1 domain"/>
    <property type="match status" value="2"/>
</dbReference>
<dbReference type="VEuPathDB" id="VectorBase:LDEU003158"/>
<accession>A0A443SN22</accession>
<feature type="domain" description="Thyroglobulin type-1" evidence="7">
    <location>
        <begin position="86"/>
        <end position="147"/>
    </location>
</feature>
<evidence type="ECO:0000313" key="8">
    <source>
        <dbReference type="EMBL" id="RWS28883.1"/>
    </source>
</evidence>
<feature type="signal peptide" evidence="6">
    <location>
        <begin position="1"/>
        <end position="18"/>
    </location>
</feature>
<comment type="caution">
    <text evidence="5">Lacks conserved residue(s) required for the propagation of feature annotation.</text>
</comment>
<dbReference type="GO" id="GO:0007160">
    <property type="term" value="P:cell-matrix adhesion"/>
    <property type="evidence" value="ECO:0007669"/>
    <property type="project" value="TreeGrafter"/>
</dbReference>
<evidence type="ECO:0000313" key="9">
    <source>
        <dbReference type="Proteomes" id="UP000288716"/>
    </source>
</evidence>
<evidence type="ECO:0000256" key="2">
    <source>
        <dbReference type="ARBA" id="ARBA00022525"/>
    </source>
</evidence>
<evidence type="ECO:0000256" key="5">
    <source>
        <dbReference type="PROSITE-ProRule" id="PRU00500"/>
    </source>
</evidence>
<protein>
    <submittedName>
        <fullName evidence="8">Putative neurotoxin LTDF S-18-like protein</fullName>
    </submittedName>
</protein>
<dbReference type="AlphaFoldDB" id="A0A443SN22"/>
<keyword evidence="8" id="KW-0528">Neurotoxin</keyword>
<organism evidence="8 9">
    <name type="scientific">Leptotrombidium deliense</name>
    <dbReference type="NCBI Taxonomy" id="299467"/>
    <lineage>
        <taxon>Eukaryota</taxon>
        <taxon>Metazoa</taxon>
        <taxon>Ecdysozoa</taxon>
        <taxon>Arthropoda</taxon>
        <taxon>Chelicerata</taxon>
        <taxon>Arachnida</taxon>
        <taxon>Acari</taxon>
        <taxon>Acariformes</taxon>
        <taxon>Trombidiformes</taxon>
        <taxon>Prostigmata</taxon>
        <taxon>Anystina</taxon>
        <taxon>Parasitengona</taxon>
        <taxon>Trombiculoidea</taxon>
        <taxon>Trombiculidae</taxon>
        <taxon>Leptotrombidium</taxon>
    </lineage>
</organism>
<comment type="subcellular location">
    <subcellularLocation>
        <location evidence="1">Secreted</location>
    </subcellularLocation>
</comment>
<dbReference type="Gene3D" id="4.10.800.10">
    <property type="entry name" value="Thyroglobulin type-1"/>
    <property type="match status" value="2"/>
</dbReference>